<dbReference type="HOGENOM" id="CLU_037423_2_0_9"/>
<dbReference type="AlphaFoldDB" id="W6RYM9"/>
<feature type="binding site" evidence="4">
    <location>
        <position position="228"/>
    </location>
    <ligand>
        <name>a divalent metal cation</name>
        <dbReference type="ChEBI" id="CHEBI:60240"/>
        <label>1</label>
    </ligand>
</feature>
<dbReference type="STRING" id="1216932.CM240_1566"/>
<name>W6RYM9_9CLOT</name>
<evidence type="ECO:0000256" key="3">
    <source>
        <dbReference type="ARBA" id="ARBA00022723"/>
    </source>
</evidence>
<proteinExistence type="inferred from homology"/>
<dbReference type="KEGG" id="clt:CM240_1566"/>
<dbReference type="NCBIfam" id="TIGR00486">
    <property type="entry name" value="YbgI_SA1388"/>
    <property type="match status" value="1"/>
</dbReference>
<evidence type="ECO:0000256" key="2">
    <source>
        <dbReference type="ARBA" id="ARBA00022112"/>
    </source>
</evidence>
<feature type="binding site" evidence="4">
    <location>
        <position position="64"/>
    </location>
    <ligand>
        <name>a divalent metal cation</name>
        <dbReference type="ChEBI" id="CHEBI:60240"/>
        <label>2</label>
    </ligand>
</feature>
<evidence type="ECO:0000256" key="4">
    <source>
        <dbReference type="PIRSR" id="PIRSR602678-1"/>
    </source>
</evidence>
<dbReference type="RefSeq" id="WP_044038028.1">
    <property type="nucleotide sequence ID" value="NZ_HG917868.1"/>
</dbReference>
<keyword evidence="6" id="KW-1185">Reference proteome</keyword>
<feature type="binding site" evidence="4">
    <location>
        <position position="65"/>
    </location>
    <ligand>
        <name>a divalent metal cation</name>
        <dbReference type="ChEBI" id="CHEBI:60240"/>
        <label>1</label>
    </ligand>
</feature>
<accession>W6RYM9</accession>
<reference evidence="5 6" key="1">
    <citation type="submission" date="2013-11" db="EMBL/GenBank/DDBJ databases">
        <title>Complete genome sequence of Clostridum sp. M2/40.</title>
        <authorList>
            <person name="Wibberg D."/>
            <person name="Puehler A."/>
            <person name="Schlueter A."/>
        </authorList>
    </citation>
    <scope>NUCLEOTIDE SEQUENCE [LARGE SCALE GENOMIC DNA]</scope>
    <source>
        <strain evidence="6">M2/40</strain>
    </source>
</reference>
<dbReference type="Pfam" id="PF01784">
    <property type="entry name" value="DUF34_NIF3"/>
    <property type="match status" value="1"/>
</dbReference>
<evidence type="ECO:0000313" key="5">
    <source>
        <dbReference type="EMBL" id="CDM68724.1"/>
    </source>
</evidence>
<gene>
    <name evidence="5" type="ORF">CM240_1566</name>
</gene>
<dbReference type="GO" id="GO:0005737">
    <property type="term" value="C:cytoplasm"/>
    <property type="evidence" value="ECO:0007669"/>
    <property type="project" value="TreeGrafter"/>
</dbReference>
<dbReference type="PANTHER" id="PTHR13799:SF14">
    <property type="entry name" value="GTP CYCLOHYDROLASE 1 TYPE 2 HOMOLOG"/>
    <property type="match status" value="1"/>
</dbReference>
<dbReference type="InterPro" id="IPR036069">
    <property type="entry name" value="DUF34/NIF3_sf"/>
</dbReference>
<keyword evidence="3 4" id="KW-0479">Metal-binding</keyword>
<dbReference type="GO" id="GO:0046872">
    <property type="term" value="F:metal ion binding"/>
    <property type="evidence" value="ECO:0007669"/>
    <property type="project" value="UniProtKB-KW"/>
</dbReference>
<dbReference type="OrthoDB" id="9792792at2"/>
<protein>
    <recommendedName>
        <fullName evidence="2">GTP cyclohydrolase 1 type 2 homolog</fullName>
    </recommendedName>
</protein>
<organism evidence="5 6">
    <name type="scientific">Clostridium bornimense</name>
    <dbReference type="NCBI Taxonomy" id="1216932"/>
    <lineage>
        <taxon>Bacteria</taxon>
        <taxon>Bacillati</taxon>
        <taxon>Bacillota</taxon>
        <taxon>Clostridia</taxon>
        <taxon>Eubacteriales</taxon>
        <taxon>Clostridiaceae</taxon>
        <taxon>Clostridium</taxon>
    </lineage>
</organism>
<feature type="binding site" evidence="4">
    <location>
        <position position="224"/>
    </location>
    <ligand>
        <name>a divalent metal cation</name>
        <dbReference type="ChEBI" id="CHEBI:60240"/>
        <label>1</label>
    </ligand>
</feature>
<dbReference type="Proteomes" id="UP000019426">
    <property type="component" value="Chromosome M2/40_rep1"/>
</dbReference>
<dbReference type="PATRIC" id="fig|1216932.3.peg.1558"/>
<evidence type="ECO:0000313" key="6">
    <source>
        <dbReference type="Proteomes" id="UP000019426"/>
    </source>
</evidence>
<dbReference type="GO" id="GO:0016787">
    <property type="term" value="F:hydrolase activity"/>
    <property type="evidence" value="ECO:0007669"/>
    <property type="project" value="UniProtKB-KW"/>
</dbReference>
<dbReference type="PANTHER" id="PTHR13799">
    <property type="entry name" value="NGG1 INTERACTING FACTOR 3"/>
    <property type="match status" value="1"/>
</dbReference>
<dbReference type="InterPro" id="IPR002678">
    <property type="entry name" value="DUF34/NIF3"/>
</dbReference>
<dbReference type="FunFam" id="3.40.1390.30:FF:000001">
    <property type="entry name" value="GTP cyclohydrolase 1 type 2"/>
    <property type="match status" value="1"/>
</dbReference>
<dbReference type="SUPFAM" id="SSF102705">
    <property type="entry name" value="NIF3 (NGG1p interacting factor 3)-like"/>
    <property type="match status" value="1"/>
</dbReference>
<comment type="similarity">
    <text evidence="1">Belongs to the GTP cyclohydrolase I type 2/NIF3 family.</text>
</comment>
<dbReference type="Gene3D" id="3.40.1390.30">
    <property type="entry name" value="NIF3 (NGG1p interacting factor 3)-like"/>
    <property type="match status" value="2"/>
</dbReference>
<evidence type="ECO:0000256" key="1">
    <source>
        <dbReference type="ARBA" id="ARBA00006964"/>
    </source>
</evidence>
<dbReference type="eggNOG" id="COG0327">
    <property type="taxonomic scope" value="Bacteria"/>
</dbReference>
<dbReference type="EMBL" id="HG917868">
    <property type="protein sequence ID" value="CDM68724.1"/>
    <property type="molecule type" value="Genomic_DNA"/>
</dbReference>
<keyword evidence="5" id="KW-0378">Hydrolase</keyword>
<sequence>MKIKDFEVYMNGIAPTYLKEDFDNVGLMVGDFEDEISKILVALDGTIEVIEEAAEKKCDLILTHHPLIFSKPSSITNKTIQGIKIRNLIKNNIALYSAHTNLDSVNGGITDTLGQILELENMTLLSSNPLSSDAGIGRIGVTSGDITLKDILDKIKKKFGINNIRYCGDLTNKINRVALLNGSGQDFFKYAKEQSCDLIITGDTTYHYVSDYNEEKINIIDMEHFYSEWIPFIEISKNIKKDLKKYGVDVLLSEKSKSPYKNY</sequence>
<feature type="binding site" evidence="4">
    <location>
        <position position="103"/>
    </location>
    <ligand>
        <name>a divalent metal cation</name>
        <dbReference type="ChEBI" id="CHEBI:60240"/>
        <label>1</label>
    </ligand>
</feature>